<dbReference type="Pfam" id="PF07714">
    <property type="entry name" value="PK_Tyr_Ser-Thr"/>
    <property type="match status" value="1"/>
</dbReference>
<evidence type="ECO:0000256" key="4">
    <source>
        <dbReference type="ARBA" id="ARBA00022679"/>
    </source>
</evidence>
<organism evidence="18 19">
    <name type="scientific">Eucalyptus globulus</name>
    <name type="common">Tasmanian blue gum</name>
    <dbReference type="NCBI Taxonomy" id="34317"/>
    <lineage>
        <taxon>Eukaryota</taxon>
        <taxon>Viridiplantae</taxon>
        <taxon>Streptophyta</taxon>
        <taxon>Embryophyta</taxon>
        <taxon>Tracheophyta</taxon>
        <taxon>Spermatophyta</taxon>
        <taxon>Magnoliopsida</taxon>
        <taxon>eudicotyledons</taxon>
        <taxon>Gunneridae</taxon>
        <taxon>Pentapetalae</taxon>
        <taxon>rosids</taxon>
        <taxon>malvids</taxon>
        <taxon>Myrtales</taxon>
        <taxon>Myrtaceae</taxon>
        <taxon>Myrtoideae</taxon>
        <taxon>Eucalypteae</taxon>
        <taxon>Eucalyptus</taxon>
    </lineage>
</organism>
<dbReference type="InterPro" id="IPR011009">
    <property type="entry name" value="Kinase-like_dom_sf"/>
</dbReference>
<keyword evidence="2" id="KW-0723">Serine/threonine-protein kinase</keyword>
<evidence type="ECO:0000256" key="8">
    <source>
        <dbReference type="ARBA" id="ARBA00022777"/>
    </source>
</evidence>
<comment type="subcellular location">
    <subcellularLocation>
        <location evidence="1">Membrane</location>
        <topology evidence="1">Single-pass type I membrane protein</topology>
    </subcellularLocation>
</comment>
<comment type="caution">
    <text evidence="18">The sequence shown here is derived from an EMBL/GenBank/DDBJ whole genome shotgun (WGS) entry which is preliminary data.</text>
</comment>
<accession>A0ABD3L4Z7</accession>
<dbReference type="EMBL" id="JBJKBG010000003">
    <property type="protein sequence ID" value="KAL3746950.1"/>
    <property type="molecule type" value="Genomic_DNA"/>
</dbReference>
<evidence type="ECO:0000256" key="7">
    <source>
        <dbReference type="ARBA" id="ARBA00022741"/>
    </source>
</evidence>
<evidence type="ECO:0000256" key="14">
    <source>
        <dbReference type="ARBA" id="ARBA00047558"/>
    </source>
</evidence>
<feature type="transmembrane region" description="Helical" evidence="16">
    <location>
        <begin position="639"/>
        <end position="661"/>
    </location>
</feature>
<keyword evidence="12" id="KW-1015">Disulfide bond</keyword>
<evidence type="ECO:0000256" key="3">
    <source>
        <dbReference type="ARBA" id="ARBA00022553"/>
    </source>
</evidence>
<dbReference type="FunFam" id="1.10.510.10:FF:000084">
    <property type="entry name" value="Wall-associated receptor kinase 2"/>
    <property type="match status" value="1"/>
</dbReference>
<dbReference type="FunFam" id="3.30.200.20:FF:000043">
    <property type="entry name" value="Wall-associated receptor kinase 2"/>
    <property type="match status" value="1"/>
</dbReference>
<feature type="non-terminal residue" evidence="18">
    <location>
        <position position="1"/>
    </location>
</feature>
<dbReference type="AlphaFoldDB" id="A0ABD3L4Z7"/>
<dbReference type="PANTHER" id="PTHR27005:SF526">
    <property type="entry name" value="WALL ASSOCIATED KINASE-LIKE PROTEIN"/>
    <property type="match status" value="1"/>
</dbReference>
<keyword evidence="10 16" id="KW-1133">Transmembrane helix</keyword>
<evidence type="ECO:0000313" key="18">
    <source>
        <dbReference type="EMBL" id="KAL3746950.1"/>
    </source>
</evidence>
<keyword evidence="9" id="KW-0067">ATP-binding</keyword>
<keyword evidence="4" id="KW-0808">Transferase</keyword>
<keyword evidence="19" id="KW-1185">Reference proteome</keyword>
<evidence type="ECO:0000256" key="10">
    <source>
        <dbReference type="ARBA" id="ARBA00022989"/>
    </source>
</evidence>
<comment type="catalytic activity">
    <reaction evidence="14">
        <text>L-seryl-[protein] + ATP = O-phospho-L-seryl-[protein] + ADP + H(+)</text>
        <dbReference type="Rhea" id="RHEA:17989"/>
        <dbReference type="Rhea" id="RHEA-COMP:9863"/>
        <dbReference type="Rhea" id="RHEA-COMP:11604"/>
        <dbReference type="ChEBI" id="CHEBI:15378"/>
        <dbReference type="ChEBI" id="CHEBI:29999"/>
        <dbReference type="ChEBI" id="CHEBI:30616"/>
        <dbReference type="ChEBI" id="CHEBI:83421"/>
        <dbReference type="ChEBI" id="CHEBI:456216"/>
    </reaction>
</comment>
<keyword evidence="11 16" id="KW-0472">Membrane</keyword>
<evidence type="ECO:0000256" key="12">
    <source>
        <dbReference type="ARBA" id="ARBA00023157"/>
    </source>
</evidence>
<evidence type="ECO:0000313" key="19">
    <source>
        <dbReference type="Proteomes" id="UP001634007"/>
    </source>
</evidence>
<evidence type="ECO:0000256" key="1">
    <source>
        <dbReference type="ARBA" id="ARBA00004479"/>
    </source>
</evidence>
<keyword evidence="3" id="KW-0597">Phosphoprotein</keyword>
<dbReference type="InterPro" id="IPR045274">
    <property type="entry name" value="WAK-like"/>
</dbReference>
<dbReference type="PROSITE" id="PS50011">
    <property type="entry name" value="PROTEIN_KINASE_DOM"/>
    <property type="match status" value="1"/>
</dbReference>
<dbReference type="SMART" id="SM00220">
    <property type="entry name" value="S_TKc"/>
    <property type="match status" value="1"/>
</dbReference>
<comment type="catalytic activity">
    <reaction evidence="15">
        <text>L-threonyl-[protein] + ATP = O-phospho-L-threonyl-[protein] + ADP + H(+)</text>
        <dbReference type="Rhea" id="RHEA:46608"/>
        <dbReference type="Rhea" id="RHEA-COMP:11060"/>
        <dbReference type="Rhea" id="RHEA-COMP:11605"/>
        <dbReference type="ChEBI" id="CHEBI:15378"/>
        <dbReference type="ChEBI" id="CHEBI:30013"/>
        <dbReference type="ChEBI" id="CHEBI:30616"/>
        <dbReference type="ChEBI" id="CHEBI:61977"/>
        <dbReference type="ChEBI" id="CHEBI:456216"/>
    </reaction>
</comment>
<dbReference type="PANTHER" id="PTHR27005">
    <property type="entry name" value="WALL-ASSOCIATED RECEPTOR KINASE-LIKE 21"/>
    <property type="match status" value="1"/>
</dbReference>
<dbReference type="GO" id="GO:0004674">
    <property type="term" value="F:protein serine/threonine kinase activity"/>
    <property type="evidence" value="ECO:0007669"/>
    <property type="project" value="UniProtKB-KW"/>
</dbReference>
<dbReference type="GO" id="GO:0016020">
    <property type="term" value="C:membrane"/>
    <property type="evidence" value="ECO:0007669"/>
    <property type="project" value="UniProtKB-SubCell"/>
</dbReference>
<keyword evidence="6" id="KW-0732">Signal</keyword>
<evidence type="ECO:0000256" key="2">
    <source>
        <dbReference type="ARBA" id="ARBA00022527"/>
    </source>
</evidence>
<keyword evidence="5 16" id="KW-0812">Transmembrane</keyword>
<protein>
    <recommendedName>
        <fullName evidence="17">Protein kinase domain-containing protein</fullName>
    </recommendedName>
</protein>
<evidence type="ECO:0000256" key="9">
    <source>
        <dbReference type="ARBA" id="ARBA00022840"/>
    </source>
</evidence>
<name>A0ABD3L4Z7_EUCGL</name>
<evidence type="ECO:0000256" key="16">
    <source>
        <dbReference type="SAM" id="Phobius"/>
    </source>
</evidence>
<dbReference type="InterPro" id="IPR000719">
    <property type="entry name" value="Prot_kinase_dom"/>
</dbReference>
<keyword evidence="7" id="KW-0547">Nucleotide-binding</keyword>
<dbReference type="InterPro" id="IPR008271">
    <property type="entry name" value="Ser/Thr_kinase_AS"/>
</dbReference>
<dbReference type="Pfam" id="PF13947">
    <property type="entry name" value="GUB_WAK_bind"/>
    <property type="match status" value="2"/>
</dbReference>
<keyword evidence="8" id="KW-0418">Kinase</keyword>
<proteinExistence type="predicted"/>
<evidence type="ECO:0000256" key="13">
    <source>
        <dbReference type="ARBA" id="ARBA00023180"/>
    </source>
</evidence>
<feature type="domain" description="Protein kinase" evidence="17">
    <location>
        <begin position="709"/>
        <end position="985"/>
    </location>
</feature>
<evidence type="ECO:0000256" key="5">
    <source>
        <dbReference type="ARBA" id="ARBA00022692"/>
    </source>
</evidence>
<dbReference type="CDD" id="cd14066">
    <property type="entry name" value="STKc_IRAK"/>
    <property type="match status" value="1"/>
</dbReference>
<sequence length="1034" mass="114468">LRSNRWNKVMRTVHEIFPFFPLQQRYKGTPPMPAFSINFWSMHLRKLKIMSTSVFQILLLLVSLKLQASGAAPGLAKPNCPETCGNITIPFPFGIGAGCFLDEWYQIICQQNNTVPILKKIGLRVIDISLPDQYMDGMIDVSLPVIYSNASCGGDGRAARVSLEGSQFVFSRTRNVFTLVGCNTLATVNTTKSAFAGCSSRCAETNTSRYTACSGRNGCCKTRLPFNLQHFSVDFKEEGGHQGCKYAILSSYFPALYDLKLNETIPAVLEWGIANNTDYGRKLIQQSKTTTYPSVCSTQIGGSEMLFTQCYCFGGYYGNPYLMGGCEGAAPRPSGAAPRPSGAAPPQSRYCAETCGNVTIPFPFGIRAGCFLDDWYQIACQPNNMVPILKRIGLRVLNISLPNKNLDGMINVSLPVIYSTASCRVDGRGPMVSLKGKSLKGSPFVFSQTRNIFTVVGCNAQLTIKSTESAVFGCRSKCVGANFTNSNYSACSESEGCCQSSLPFNLQGFDVDFVEESGDEGCKYAFLGSDSAVYDLRSSDTVPGVLEWAIANNTDYALDLFKQGYYISNKSFFCEKYRSDSLGSGEILYAQCHCRRGYRGNAYLIGGCKDFDECYSWCPGTCVLERDSFRCVGGGKTKFILIGTGAGLGALLLCLALWGLYKYIKKRQEIKLKEKYFIGLLLESELSSGHVEKNKLFNSKYLEKATDNFNKDRILGQGGQGTVYKGMLTDGKIVAIKKPKAIDESKVKQFINEVVILSQINHRNIVKLLGCCLETKVPLLVYEFIPNGTLYQYLHDSNEEFHVSWDTRLRIAAEIAGALFYLHSAASIPIYHRDIKSTNILLDEKYRAKVADFGTSKSISLDQTHVTTLVQGTFGYLDPEYFQSGQFTDKSDVYSFGVVLVELLTGQKPISSMREQEGRSLATYFIISMEENQLFDIVDAQVLKEDKKEEIALVANLAKRCLNLNGRNRPTMKEVTMELEGMRKLPDPLGIQQNQEDRETAESYATACTSSKSNINADVTTFSDVQPFSPSETW</sequence>
<dbReference type="InterPro" id="IPR001245">
    <property type="entry name" value="Ser-Thr/Tyr_kinase_cat_dom"/>
</dbReference>
<dbReference type="Gene3D" id="1.10.510.10">
    <property type="entry name" value="Transferase(Phosphotransferase) domain 1"/>
    <property type="match status" value="1"/>
</dbReference>
<evidence type="ECO:0000256" key="11">
    <source>
        <dbReference type="ARBA" id="ARBA00023136"/>
    </source>
</evidence>
<dbReference type="GO" id="GO:0005524">
    <property type="term" value="F:ATP binding"/>
    <property type="evidence" value="ECO:0007669"/>
    <property type="project" value="UniProtKB-KW"/>
</dbReference>
<dbReference type="SUPFAM" id="SSF56112">
    <property type="entry name" value="Protein kinase-like (PK-like)"/>
    <property type="match status" value="1"/>
</dbReference>
<keyword evidence="13" id="KW-0325">Glycoprotein</keyword>
<dbReference type="Proteomes" id="UP001634007">
    <property type="component" value="Unassembled WGS sequence"/>
</dbReference>
<reference evidence="18 19" key="1">
    <citation type="submission" date="2024-11" db="EMBL/GenBank/DDBJ databases">
        <title>Chromosome-level genome assembly of Eucalyptus globulus Labill. provides insights into its genome evolution.</title>
        <authorList>
            <person name="Li X."/>
        </authorList>
    </citation>
    <scope>NUCLEOTIDE SEQUENCE [LARGE SCALE GENOMIC DNA]</scope>
    <source>
        <strain evidence="18">CL2024</strain>
        <tissue evidence="18">Fresh tender leaves</tissue>
    </source>
</reference>
<dbReference type="InterPro" id="IPR025287">
    <property type="entry name" value="WAK_GUB"/>
</dbReference>
<gene>
    <name evidence="18" type="ORF">ACJRO7_015825</name>
</gene>
<evidence type="ECO:0000256" key="6">
    <source>
        <dbReference type="ARBA" id="ARBA00022729"/>
    </source>
</evidence>
<dbReference type="Gene3D" id="3.30.200.20">
    <property type="entry name" value="Phosphorylase Kinase, domain 1"/>
    <property type="match status" value="1"/>
</dbReference>
<evidence type="ECO:0000259" key="17">
    <source>
        <dbReference type="PROSITE" id="PS50011"/>
    </source>
</evidence>
<dbReference type="PROSITE" id="PS00108">
    <property type="entry name" value="PROTEIN_KINASE_ST"/>
    <property type="match status" value="1"/>
</dbReference>
<evidence type="ECO:0000256" key="15">
    <source>
        <dbReference type="ARBA" id="ARBA00047951"/>
    </source>
</evidence>